<organism evidence="2 3">
    <name type="scientific">Puccinia triticina</name>
    <dbReference type="NCBI Taxonomy" id="208348"/>
    <lineage>
        <taxon>Eukaryota</taxon>
        <taxon>Fungi</taxon>
        <taxon>Dikarya</taxon>
        <taxon>Basidiomycota</taxon>
        <taxon>Pucciniomycotina</taxon>
        <taxon>Pucciniomycetes</taxon>
        <taxon>Pucciniales</taxon>
        <taxon>Pucciniaceae</taxon>
        <taxon>Puccinia</taxon>
    </lineage>
</organism>
<proteinExistence type="predicted"/>
<keyword evidence="3" id="KW-1185">Reference proteome</keyword>
<feature type="signal peptide" evidence="1">
    <location>
        <begin position="1"/>
        <end position="19"/>
    </location>
</feature>
<sequence length="131" mass="14635">MRKSLVSLDIVLGVAVGSAFMSLLDKEEGKTGEVAAAEGNNKLEVGHPSRLEVDEDLSERNESSAQYSDLLSPKRPFSLRRGVWVRRWPAAWLGESNHGLVGVMRSRRSMYFQGWLIVNEVQSLSTWIGVF</sequence>
<protein>
    <submittedName>
        <fullName evidence="2">Uncharacterized protein</fullName>
    </submittedName>
</protein>
<reference evidence="2" key="1">
    <citation type="submission" date="2022-10" db="EMBL/GenBank/DDBJ databases">
        <title>Puccinia triticina Genome sequencing and assembly.</title>
        <authorList>
            <person name="Li C."/>
        </authorList>
    </citation>
    <scope>NUCLEOTIDE SEQUENCE</scope>
    <source>
        <strain evidence="2">Pt15</strain>
    </source>
</reference>
<keyword evidence="1" id="KW-0732">Signal</keyword>
<gene>
    <name evidence="2" type="ORF">PtA15_1A649</name>
</gene>
<accession>A0ABY7C9F0</accession>
<evidence type="ECO:0000256" key="1">
    <source>
        <dbReference type="SAM" id="SignalP"/>
    </source>
</evidence>
<dbReference type="GeneID" id="77806593"/>
<dbReference type="RefSeq" id="XP_053016864.1">
    <property type="nucleotide sequence ID" value="XM_053165698.1"/>
</dbReference>
<feature type="chain" id="PRO_5046292432" evidence="1">
    <location>
        <begin position="20"/>
        <end position="131"/>
    </location>
</feature>
<dbReference type="EMBL" id="CP110421">
    <property type="protein sequence ID" value="WAQ81309.1"/>
    <property type="molecule type" value="Genomic_DNA"/>
</dbReference>
<dbReference type="Proteomes" id="UP001164743">
    <property type="component" value="Chromosome 1A"/>
</dbReference>
<evidence type="ECO:0000313" key="3">
    <source>
        <dbReference type="Proteomes" id="UP001164743"/>
    </source>
</evidence>
<evidence type="ECO:0000313" key="2">
    <source>
        <dbReference type="EMBL" id="WAQ81309.1"/>
    </source>
</evidence>
<name>A0ABY7C9F0_9BASI</name>